<reference evidence="3" key="1">
    <citation type="submission" date="2019-09" db="EMBL/GenBank/DDBJ databases">
        <title>Organ-specific transcriptomic study of the physiology of the cattle tick, Rhipicephalus microplus.</title>
        <authorList>
            <person name="Tirloni L."/>
            <person name="Braz G."/>
            <person name="Gandara A.C.P."/>
            <person name="Sabadin G.A."/>
            <person name="da Silva R.M."/>
            <person name="Guizzo M.G."/>
            <person name="Machado J.A."/>
            <person name="Costa E.P."/>
            <person name="Gomes H.F."/>
            <person name="Moraes J."/>
            <person name="Mota M.B.S."/>
            <person name="Mesquita R.D."/>
            <person name="Alvarenga P.H."/>
            <person name="Alves F."/>
            <person name="Seixas A."/>
            <person name="da Fonseca R.N."/>
            <person name="Fogaca A."/>
            <person name="Logullo C."/>
            <person name="Tanaka A."/>
            <person name="Daffre S."/>
            <person name="Termignoni C."/>
            <person name="Vaz I.S.Jr."/>
            <person name="Oliveira P.L."/>
            <person name="Ribeiro J.M."/>
        </authorList>
    </citation>
    <scope>NUCLEOTIDE SEQUENCE</scope>
    <source>
        <strain evidence="3">Porto Alegre</strain>
    </source>
</reference>
<dbReference type="SUPFAM" id="SSF51197">
    <property type="entry name" value="Clavaminate synthase-like"/>
    <property type="match status" value="1"/>
</dbReference>
<dbReference type="VEuPathDB" id="VectorBase:LOC119177212"/>
<dbReference type="OrthoDB" id="47172at2759"/>
<dbReference type="GO" id="GO:0036139">
    <property type="term" value="F:peptidyl-histidine dioxygenase activity"/>
    <property type="evidence" value="ECO:0007669"/>
    <property type="project" value="TreeGrafter"/>
</dbReference>
<accession>A0A6G5AAR6</accession>
<dbReference type="PANTHER" id="PTHR12461:SF105">
    <property type="entry name" value="HYPOXIA-INDUCIBLE FACTOR 1-ALPHA INHIBITOR"/>
    <property type="match status" value="1"/>
</dbReference>
<dbReference type="RefSeq" id="XP_037284525.1">
    <property type="nucleotide sequence ID" value="XM_037428628.2"/>
</dbReference>
<dbReference type="EMBL" id="GHWJ01002880">
    <property type="protein sequence ID" value="NOV35617.1"/>
    <property type="molecule type" value="Transcribed_RNA"/>
</dbReference>
<dbReference type="InterPro" id="IPR014710">
    <property type="entry name" value="RmlC-like_jellyroll"/>
</dbReference>
<evidence type="ECO:0000259" key="1">
    <source>
        <dbReference type="PROSITE" id="PS51184"/>
    </source>
</evidence>
<dbReference type="EMBL" id="GIKN01004854">
    <property type="protein sequence ID" value="NIE47127.1"/>
    <property type="molecule type" value="Transcribed_RNA"/>
</dbReference>
<dbReference type="GO" id="GO:0071532">
    <property type="term" value="F:ankyrin repeat binding"/>
    <property type="evidence" value="ECO:0007669"/>
    <property type="project" value="TreeGrafter"/>
</dbReference>
<dbReference type="InterPro" id="IPR027452">
    <property type="entry name" value="FIH-1_dom_II"/>
</dbReference>
<dbReference type="GO" id="GO:0045746">
    <property type="term" value="P:negative regulation of Notch signaling pathway"/>
    <property type="evidence" value="ECO:0007669"/>
    <property type="project" value="TreeGrafter"/>
</dbReference>
<feature type="domain" description="JmjC" evidence="1">
    <location>
        <begin position="164"/>
        <end position="337"/>
    </location>
</feature>
<evidence type="ECO:0000313" key="3">
    <source>
        <dbReference type="EMBL" id="NOV35617.1"/>
    </source>
</evidence>
<dbReference type="GeneID" id="119177212"/>
<dbReference type="GO" id="GO:0036140">
    <property type="term" value="F:[protein]-asparagine 3-dioxygenase activity"/>
    <property type="evidence" value="ECO:0007669"/>
    <property type="project" value="TreeGrafter"/>
</dbReference>
<evidence type="ECO:0000313" key="2">
    <source>
        <dbReference type="EMBL" id="NIE47127.1"/>
    </source>
</evidence>
<dbReference type="FunFam" id="2.60.120.10:FF:000042">
    <property type="entry name" value="Hypoxia-inducible factor 1-alpha inhibitor"/>
    <property type="match status" value="1"/>
</dbReference>
<reference evidence="2" key="2">
    <citation type="submission" date="2020-03" db="EMBL/GenBank/DDBJ databases">
        <title>A transcriptome and proteome of the tick Rhipicephalus microplus shaped by the genetic composition of its hosts and developmental stage.</title>
        <authorList>
            <person name="Garcia G.R."/>
            <person name="Ribeiro J.M.C."/>
            <person name="Maruyama S.R."/>
            <person name="Gardinasse L.G."/>
            <person name="Nelson K."/>
            <person name="Ferreira B.R."/>
            <person name="Andrade T.G."/>
            <person name="Santos I.K.F.M."/>
        </authorList>
    </citation>
    <scope>NUCLEOTIDE SEQUENCE</scope>
    <source>
        <strain evidence="2">NSGR</strain>
        <tissue evidence="2">Salivary glands</tissue>
    </source>
</reference>
<name>A0A6G5AAR6_RHIMP</name>
<dbReference type="Gene3D" id="1.10.287.1010">
    <property type="entry name" value="Clavaminate synthase-like"/>
    <property type="match status" value="1"/>
</dbReference>
<dbReference type="InterPro" id="IPR041667">
    <property type="entry name" value="Cupin_8"/>
</dbReference>
<dbReference type="AlphaFoldDB" id="A0A6G5AAR6"/>
<dbReference type="SMART" id="SM00558">
    <property type="entry name" value="JmjC"/>
    <property type="match status" value="1"/>
</dbReference>
<dbReference type="Gene3D" id="2.60.120.10">
    <property type="entry name" value="Jelly Rolls"/>
    <property type="match status" value="1"/>
</dbReference>
<dbReference type="PANTHER" id="PTHR12461">
    <property type="entry name" value="HYPOXIA-INDUCIBLE FACTOR 1 ALPHA INHIBITOR-RELATED"/>
    <property type="match status" value="1"/>
</dbReference>
<protein>
    <recommendedName>
        <fullName evidence="1">JmjC domain-containing protein</fullName>
    </recommendedName>
</protein>
<sequence>MQARARELSRARLPVFQTGRTRGNVHHRGSRSYLATVEANYKMAQLSESQDDTKMEFNDYGIPLEIVPRLSCTDPEADRLIANMMPAVLTDTNLVTSALKWDLDYLCEHMGSGDCTVYESDSVVFKYYDDAKVKEHRLKNFSPPTRRLEMKIGQFAEQLRNGGRTKYYLQQSLNETVGRNMVLDFLSFNWQWVNRQQKQNAWGPLTSNLLLVATEGNITPVHYDEQQNFFAQLRGYKRFLLFSPDQYRCLYPHPVWHPHDRQSQVDLANRDLDRFPLSAQLSGWEAIVGPGDVLYLPMYWWHQVESAPHNGYTVSINFWYKTAPADKVIYPLVGHQKMAIMRNIEKMLIEALKDVNEVGPLLRAMVLGRYT</sequence>
<organism evidence="2">
    <name type="scientific">Rhipicephalus microplus</name>
    <name type="common">Cattle tick</name>
    <name type="synonym">Boophilus microplus</name>
    <dbReference type="NCBI Taxonomy" id="6941"/>
    <lineage>
        <taxon>Eukaryota</taxon>
        <taxon>Metazoa</taxon>
        <taxon>Ecdysozoa</taxon>
        <taxon>Arthropoda</taxon>
        <taxon>Chelicerata</taxon>
        <taxon>Arachnida</taxon>
        <taxon>Acari</taxon>
        <taxon>Parasitiformes</taxon>
        <taxon>Ixodida</taxon>
        <taxon>Ixodoidea</taxon>
        <taxon>Ixodidae</taxon>
        <taxon>Rhipicephalinae</taxon>
        <taxon>Rhipicephalus</taxon>
        <taxon>Boophilus</taxon>
    </lineage>
</organism>
<proteinExistence type="predicted"/>
<dbReference type="GO" id="GO:0005737">
    <property type="term" value="C:cytoplasm"/>
    <property type="evidence" value="ECO:0007669"/>
    <property type="project" value="TreeGrafter"/>
</dbReference>
<dbReference type="InterPro" id="IPR003347">
    <property type="entry name" value="JmjC_dom"/>
</dbReference>
<dbReference type="Pfam" id="PF13621">
    <property type="entry name" value="Cupin_8"/>
    <property type="match status" value="1"/>
</dbReference>
<dbReference type="GO" id="GO:0005634">
    <property type="term" value="C:nucleus"/>
    <property type="evidence" value="ECO:0007669"/>
    <property type="project" value="TreeGrafter"/>
</dbReference>
<dbReference type="PROSITE" id="PS51184">
    <property type="entry name" value="JMJC"/>
    <property type="match status" value="1"/>
</dbReference>